<feature type="transmembrane region" description="Helical" evidence="2">
    <location>
        <begin position="92"/>
        <end position="114"/>
    </location>
</feature>
<dbReference type="Pfam" id="PF08044">
    <property type="entry name" value="DUF1707"/>
    <property type="match status" value="1"/>
</dbReference>
<dbReference type="PANTHER" id="PTHR40763">
    <property type="entry name" value="MEMBRANE PROTEIN-RELATED"/>
    <property type="match status" value="1"/>
</dbReference>
<keyword evidence="2" id="KW-0812">Transmembrane</keyword>
<evidence type="ECO:0000259" key="3">
    <source>
        <dbReference type="Pfam" id="PF08044"/>
    </source>
</evidence>
<name>A0ABV6C1W4_9ACTN</name>
<evidence type="ECO:0000313" key="4">
    <source>
        <dbReference type="EMBL" id="MFC0081695.1"/>
    </source>
</evidence>
<organism evidence="4 5">
    <name type="scientific">Aciditerrimonas ferrireducens</name>
    <dbReference type="NCBI Taxonomy" id="667306"/>
    <lineage>
        <taxon>Bacteria</taxon>
        <taxon>Bacillati</taxon>
        <taxon>Actinomycetota</taxon>
        <taxon>Acidimicrobiia</taxon>
        <taxon>Acidimicrobiales</taxon>
        <taxon>Acidimicrobiaceae</taxon>
        <taxon>Aciditerrimonas</taxon>
    </lineage>
</organism>
<gene>
    <name evidence="4" type="ORF">ACFFRE_05990</name>
</gene>
<evidence type="ECO:0000256" key="2">
    <source>
        <dbReference type="SAM" id="Phobius"/>
    </source>
</evidence>
<dbReference type="PANTHER" id="PTHR40763:SF4">
    <property type="entry name" value="DUF1707 DOMAIN-CONTAINING PROTEIN"/>
    <property type="match status" value="1"/>
</dbReference>
<protein>
    <submittedName>
        <fullName evidence="4">DUF1707 domain-containing protein</fullName>
    </submittedName>
</protein>
<evidence type="ECO:0000256" key="1">
    <source>
        <dbReference type="SAM" id="MobiDB-lite"/>
    </source>
</evidence>
<dbReference type="Proteomes" id="UP001589788">
    <property type="component" value="Unassembled WGS sequence"/>
</dbReference>
<comment type="caution">
    <text evidence="4">The sequence shown here is derived from an EMBL/GenBank/DDBJ whole genome shotgun (WGS) entry which is preliminary data.</text>
</comment>
<evidence type="ECO:0000313" key="5">
    <source>
        <dbReference type="Proteomes" id="UP001589788"/>
    </source>
</evidence>
<keyword evidence="2" id="KW-1133">Transmembrane helix</keyword>
<sequence length="207" mass="22415">MADLRGLRCGDEDRERAAAVIRQALAEGRLGLDELDPRLDGVYAARTYGELCQQVADIPGGPERVLPAPPAPPAPSPAPVTRHRRRTPRQAIRAYLTTVACCWGLWAFSVAASPQHAAEAIWPLWVTVPWGMVLLSRYGRRRTEPPSPPSALPPARATPEPAGNIRRDPAHRVVETGGSGSWQGPRPARADERKGCGRGQQRVPGIP</sequence>
<dbReference type="InterPro" id="IPR012551">
    <property type="entry name" value="DUF1707_SHOCT-like"/>
</dbReference>
<accession>A0ABV6C1W4</accession>
<dbReference type="EMBL" id="JBHLYQ010000043">
    <property type="protein sequence ID" value="MFC0081695.1"/>
    <property type="molecule type" value="Genomic_DNA"/>
</dbReference>
<feature type="domain" description="DUF1707" evidence="3">
    <location>
        <begin position="7"/>
        <end position="59"/>
    </location>
</feature>
<reference evidence="4 5" key="1">
    <citation type="submission" date="2024-09" db="EMBL/GenBank/DDBJ databases">
        <authorList>
            <person name="Sun Q."/>
            <person name="Mori K."/>
        </authorList>
    </citation>
    <scope>NUCLEOTIDE SEQUENCE [LARGE SCALE GENOMIC DNA]</scope>
    <source>
        <strain evidence="4 5">JCM 15389</strain>
    </source>
</reference>
<feature type="transmembrane region" description="Helical" evidence="2">
    <location>
        <begin position="120"/>
        <end position="138"/>
    </location>
</feature>
<feature type="region of interest" description="Disordered" evidence="1">
    <location>
        <begin position="141"/>
        <end position="207"/>
    </location>
</feature>
<keyword evidence="2" id="KW-0472">Membrane</keyword>
<keyword evidence="5" id="KW-1185">Reference proteome</keyword>
<feature type="compositionally biased region" description="Basic and acidic residues" evidence="1">
    <location>
        <begin position="165"/>
        <end position="174"/>
    </location>
</feature>
<dbReference type="RefSeq" id="WP_377788978.1">
    <property type="nucleotide sequence ID" value="NZ_JBHLYQ010000043.1"/>
</dbReference>
<proteinExistence type="predicted"/>